<evidence type="ECO:0000313" key="2">
    <source>
        <dbReference type="EMBL" id="GAA2255689.1"/>
    </source>
</evidence>
<keyword evidence="3" id="KW-1185">Reference proteome</keyword>
<evidence type="ECO:0000259" key="1">
    <source>
        <dbReference type="Pfam" id="PF08241"/>
    </source>
</evidence>
<proteinExistence type="predicted"/>
<reference evidence="3" key="1">
    <citation type="journal article" date="2019" name="Int. J. Syst. Evol. Microbiol.">
        <title>The Global Catalogue of Microorganisms (GCM) 10K type strain sequencing project: providing services to taxonomists for standard genome sequencing and annotation.</title>
        <authorList>
            <consortium name="The Broad Institute Genomics Platform"/>
            <consortium name="The Broad Institute Genome Sequencing Center for Infectious Disease"/>
            <person name="Wu L."/>
            <person name="Ma J."/>
        </authorList>
    </citation>
    <scope>NUCLEOTIDE SEQUENCE [LARGE SCALE GENOMIC DNA]</scope>
    <source>
        <strain evidence="3">JCM 7356</strain>
    </source>
</reference>
<dbReference type="EMBL" id="BAAATR010000020">
    <property type="protein sequence ID" value="GAA2255689.1"/>
    <property type="molecule type" value="Genomic_DNA"/>
</dbReference>
<dbReference type="Proteomes" id="UP001500305">
    <property type="component" value="Unassembled WGS sequence"/>
</dbReference>
<protein>
    <recommendedName>
        <fullName evidence="1">Methyltransferase type 11 domain-containing protein</fullName>
    </recommendedName>
</protein>
<gene>
    <name evidence="2" type="ORF">GCM10010430_44390</name>
</gene>
<dbReference type="InterPro" id="IPR013216">
    <property type="entry name" value="Methyltransf_11"/>
</dbReference>
<dbReference type="InterPro" id="IPR029063">
    <property type="entry name" value="SAM-dependent_MTases_sf"/>
</dbReference>
<sequence length="270" mass="29627">MRRPAAHGFTAVDQQPRPAEFVQVLDTLDDHPFYAAYKARLRELLHARPGDRFLDVGAGTGDGAQAMAREYGSTVAAIDHSTTMAGQARARGLANVTVADAHRLPFRDASFDGAWADRVVQHVADPEQVLAEMLRVIRPGGRIALADPEYDTQVLDIADQELARRVLRFRADVQLRHGTLAHRHAGLLSRHGLLDVSTEARTLVVRDPREADNCLGLRTWARTAAEHGHLTSAEAERFTGQFDESVRSGRFTYAVTFFLTAATAAPASRS</sequence>
<accession>A0ABP5R9Z9</accession>
<dbReference type="PANTHER" id="PTHR43591">
    <property type="entry name" value="METHYLTRANSFERASE"/>
    <property type="match status" value="1"/>
</dbReference>
<feature type="domain" description="Methyltransferase type 11" evidence="1">
    <location>
        <begin position="54"/>
        <end position="144"/>
    </location>
</feature>
<name>A0ABP5R9Z9_9ACTN</name>
<organism evidence="2 3">
    <name type="scientific">Kitasatospora cystarginea</name>
    <dbReference type="NCBI Taxonomy" id="58350"/>
    <lineage>
        <taxon>Bacteria</taxon>
        <taxon>Bacillati</taxon>
        <taxon>Actinomycetota</taxon>
        <taxon>Actinomycetes</taxon>
        <taxon>Kitasatosporales</taxon>
        <taxon>Streptomycetaceae</taxon>
        <taxon>Kitasatospora</taxon>
    </lineage>
</organism>
<evidence type="ECO:0000313" key="3">
    <source>
        <dbReference type="Proteomes" id="UP001500305"/>
    </source>
</evidence>
<dbReference type="Pfam" id="PF08241">
    <property type="entry name" value="Methyltransf_11"/>
    <property type="match status" value="1"/>
</dbReference>
<comment type="caution">
    <text evidence="2">The sequence shown here is derived from an EMBL/GenBank/DDBJ whole genome shotgun (WGS) entry which is preliminary data.</text>
</comment>
<dbReference type="Gene3D" id="3.40.50.150">
    <property type="entry name" value="Vaccinia Virus protein VP39"/>
    <property type="match status" value="1"/>
</dbReference>
<dbReference type="RefSeq" id="WP_344638215.1">
    <property type="nucleotide sequence ID" value="NZ_BAAATR010000020.1"/>
</dbReference>
<dbReference type="CDD" id="cd02440">
    <property type="entry name" value="AdoMet_MTases"/>
    <property type="match status" value="1"/>
</dbReference>
<dbReference type="SUPFAM" id="SSF53335">
    <property type="entry name" value="S-adenosyl-L-methionine-dependent methyltransferases"/>
    <property type="match status" value="1"/>
</dbReference>
<dbReference type="PANTHER" id="PTHR43591:SF78">
    <property type="entry name" value="SLR0407 PROTEIN"/>
    <property type="match status" value="1"/>
</dbReference>